<keyword evidence="1" id="KW-0732">Signal</keyword>
<feature type="chain" id="PRO_5018749528" evidence="1">
    <location>
        <begin position="24"/>
        <end position="253"/>
    </location>
</feature>
<evidence type="ECO:0000313" key="3">
    <source>
        <dbReference type="Proteomes" id="UP000282184"/>
    </source>
</evidence>
<dbReference type="Proteomes" id="UP000282184">
    <property type="component" value="Unassembled WGS sequence"/>
</dbReference>
<dbReference type="RefSeq" id="WP_126695323.1">
    <property type="nucleotide sequence ID" value="NZ_RXOF01000015.1"/>
</dbReference>
<gene>
    <name evidence="2" type="ORF">EJV47_21760</name>
</gene>
<evidence type="ECO:0000313" key="2">
    <source>
        <dbReference type="EMBL" id="RTQ46578.1"/>
    </source>
</evidence>
<dbReference type="EMBL" id="RXOF01000015">
    <property type="protein sequence ID" value="RTQ46578.1"/>
    <property type="molecule type" value="Genomic_DNA"/>
</dbReference>
<feature type="signal peptide" evidence="1">
    <location>
        <begin position="1"/>
        <end position="23"/>
    </location>
</feature>
<keyword evidence="3" id="KW-1185">Reference proteome</keyword>
<organism evidence="2 3">
    <name type="scientific">Hymenobacter gummosus</name>
    <dbReference type="NCBI Taxonomy" id="1776032"/>
    <lineage>
        <taxon>Bacteria</taxon>
        <taxon>Pseudomonadati</taxon>
        <taxon>Bacteroidota</taxon>
        <taxon>Cytophagia</taxon>
        <taxon>Cytophagales</taxon>
        <taxon>Hymenobacteraceae</taxon>
        <taxon>Hymenobacter</taxon>
    </lineage>
</organism>
<sequence length="253" mass="27599">MRIPLLLAWAVLGGCLSKQGAAAQALVTADSSLRAATRQMQAQYRAALGGQLGLYSGLQYGYFSSPIIQGHPFFGAGTEASTGSVSYDGQTYAAVPLWYDLILDAVVTRRHEGPGQIRLVSERVTGFTLGPRRFVRLPAGTELTPGFYELLYQGPDSLQVLARHSKYLYIVPGDRQGRREYRSREQAFLRRAGRYYAISRLGSVLTALDGHRRELKKLAAARQLSFTADNRAASAAVLAAEYDRLKAPSATAP</sequence>
<name>A0A3S0H3J9_9BACT</name>
<dbReference type="PROSITE" id="PS51257">
    <property type="entry name" value="PROKAR_LIPOPROTEIN"/>
    <property type="match status" value="1"/>
</dbReference>
<comment type="caution">
    <text evidence="2">The sequence shown here is derived from an EMBL/GenBank/DDBJ whole genome shotgun (WGS) entry which is preliminary data.</text>
</comment>
<evidence type="ECO:0000256" key="1">
    <source>
        <dbReference type="SAM" id="SignalP"/>
    </source>
</evidence>
<protein>
    <submittedName>
        <fullName evidence="2">Uncharacterized protein</fullName>
    </submittedName>
</protein>
<accession>A0A3S0H3J9</accession>
<dbReference type="AlphaFoldDB" id="A0A3S0H3J9"/>
<proteinExistence type="predicted"/>
<reference evidence="2 3" key="1">
    <citation type="submission" date="2018-12" db="EMBL/GenBank/DDBJ databases">
        <title>Hymenobacter gummosus sp. nov., isolated from a spring.</title>
        <authorList>
            <person name="Nie L."/>
        </authorList>
    </citation>
    <scope>NUCLEOTIDE SEQUENCE [LARGE SCALE GENOMIC DNA]</scope>
    <source>
        <strain evidence="2 3">KCTC 52166</strain>
    </source>
</reference>
<dbReference type="OrthoDB" id="655382at2"/>